<feature type="transmembrane region" description="Helical" evidence="1">
    <location>
        <begin position="7"/>
        <end position="40"/>
    </location>
</feature>
<evidence type="ECO:0008006" key="4">
    <source>
        <dbReference type="Google" id="ProtNLM"/>
    </source>
</evidence>
<reference evidence="2 3" key="1">
    <citation type="journal article" date="2015" name="Microbiome">
        <title>Genomic resolution of linkages in carbon, nitrogen, and sulfur cycling among widespread estuary sediment bacteria.</title>
        <authorList>
            <person name="Baker B.J."/>
            <person name="Lazar C.S."/>
            <person name="Teske A.P."/>
            <person name="Dick G.J."/>
        </authorList>
    </citation>
    <scope>NUCLEOTIDE SEQUENCE [LARGE SCALE GENOMIC DNA]</scope>
    <source>
        <strain evidence="2">DG_78</strain>
    </source>
</reference>
<gene>
    <name evidence="2" type="ORF">AMJ52_01185</name>
</gene>
<keyword evidence="1" id="KW-0812">Transmembrane</keyword>
<evidence type="ECO:0000256" key="1">
    <source>
        <dbReference type="SAM" id="Phobius"/>
    </source>
</evidence>
<organism evidence="2 3">
    <name type="scientific">candidate division TA06 bacterium DG_78</name>
    <dbReference type="NCBI Taxonomy" id="1703772"/>
    <lineage>
        <taxon>Bacteria</taxon>
        <taxon>Bacteria division TA06</taxon>
    </lineage>
</organism>
<dbReference type="AlphaFoldDB" id="A0A0S7YHN6"/>
<dbReference type="EMBL" id="LJNI01000009">
    <property type="protein sequence ID" value="KPJ74274.1"/>
    <property type="molecule type" value="Genomic_DNA"/>
</dbReference>
<keyword evidence="1" id="KW-1133">Transmembrane helix</keyword>
<feature type="transmembrane region" description="Helical" evidence="1">
    <location>
        <begin position="60"/>
        <end position="90"/>
    </location>
</feature>
<proteinExistence type="predicted"/>
<dbReference type="Proteomes" id="UP000051012">
    <property type="component" value="Unassembled WGS sequence"/>
</dbReference>
<evidence type="ECO:0000313" key="3">
    <source>
        <dbReference type="Proteomes" id="UP000051012"/>
    </source>
</evidence>
<name>A0A0S7YHN6_UNCT6</name>
<evidence type="ECO:0000313" key="2">
    <source>
        <dbReference type="EMBL" id="KPJ74274.1"/>
    </source>
</evidence>
<keyword evidence="1" id="KW-0472">Membrane</keyword>
<accession>A0A0S7YHN6</accession>
<sequence length="101" mass="11165">MEKKFNILRIISVIFKVIAWVVAVFTVIGFFAMLVGGAALSQFTHRYGADYFPFGAFGGVAIAFYILILGAIWFISLLAGAELIMVILAIEENTRQQKSQT</sequence>
<protein>
    <recommendedName>
        <fullName evidence="4">DUF4282 domain-containing protein</fullName>
    </recommendedName>
</protein>
<comment type="caution">
    <text evidence="2">The sequence shown here is derived from an EMBL/GenBank/DDBJ whole genome shotgun (WGS) entry which is preliminary data.</text>
</comment>